<feature type="transmembrane region" description="Helical" evidence="1">
    <location>
        <begin position="6"/>
        <end position="23"/>
    </location>
</feature>
<dbReference type="AlphaFoldDB" id="A0A1F8AQ84"/>
<dbReference type="GO" id="GO:0016740">
    <property type="term" value="F:transferase activity"/>
    <property type="evidence" value="ECO:0007669"/>
    <property type="project" value="InterPro"/>
</dbReference>
<feature type="transmembrane region" description="Helical" evidence="1">
    <location>
        <begin position="363"/>
        <end position="382"/>
    </location>
</feature>
<evidence type="ECO:0000259" key="2">
    <source>
        <dbReference type="Pfam" id="PF11847"/>
    </source>
</evidence>
<dbReference type="Proteomes" id="UP000178603">
    <property type="component" value="Unassembled WGS sequence"/>
</dbReference>
<dbReference type="InterPro" id="IPR021798">
    <property type="entry name" value="AftD_N"/>
</dbReference>
<feature type="transmembrane region" description="Helical" evidence="1">
    <location>
        <begin position="293"/>
        <end position="310"/>
    </location>
</feature>
<evidence type="ECO:0000256" key="1">
    <source>
        <dbReference type="SAM" id="Phobius"/>
    </source>
</evidence>
<keyword evidence="1" id="KW-0812">Transmembrane</keyword>
<feature type="transmembrane region" description="Helical" evidence="1">
    <location>
        <begin position="117"/>
        <end position="134"/>
    </location>
</feature>
<feature type="transmembrane region" description="Helical" evidence="1">
    <location>
        <begin position="319"/>
        <end position="338"/>
    </location>
</feature>
<evidence type="ECO:0000313" key="3">
    <source>
        <dbReference type="EMBL" id="OGM53801.1"/>
    </source>
</evidence>
<feature type="transmembrane region" description="Helical" evidence="1">
    <location>
        <begin position="215"/>
        <end position="234"/>
    </location>
</feature>
<proteinExistence type="predicted"/>
<gene>
    <name evidence="3" type="ORF">A3E44_05280</name>
</gene>
<feature type="domain" description="Alpha-(1-&gt;3)-arabinofuranosyltransferase N-terminal GT-C" evidence="2">
    <location>
        <begin position="56"/>
        <end position="546"/>
    </location>
</feature>
<evidence type="ECO:0000313" key="4">
    <source>
        <dbReference type="Proteomes" id="UP000178603"/>
    </source>
</evidence>
<dbReference type="Pfam" id="PF11847">
    <property type="entry name" value="GT-C_AftD"/>
    <property type="match status" value="1"/>
</dbReference>
<protein>
    <recommendedName>
        <fullName evidence="2">Alpha-(1-&gt;3)-arabinofuranosyltransferase N-terminal GT-C domain-containing protein</fullName>
    </recommendedName>
</protein>
<feature type="transmembrane region" description="Helical" evidence="1">
    <location>
        <begin position="391"/>
        <end position="408"/>
    </location>
</feature>
<accession>A0A1F8AQ84</accession>
<reference evidence="3 4" key="1">
    <citation type="journal article" date="2016" name="Nat. Commun.">
        <title>Thousands of microbial genomes shed light on interconnected biogeochemical processes in an aquifer system.</title>
        <authorList>
            <person name="Anantharaman K."/>
            <person name="Brown C.T."/>
            <person name="Hug L.A."/>
            <person name="Sharon I."/>
            <person name="Castelle C.J."/>
            <person name="Probst A.J."/>
            <person name="Thomas B.C."/>
            <person name="Singh A."/>
            <person name="Wilkins M.J."/>
            <person name="Karaoz U."/>
            <person name="Brodie E.L."/>
            <person name="Williams K.H."/>
            <person name="Hubbard S.S."/>
            <person name="Banfield J.F."/>
        </authorList>
    </citation>
    <scope>NUCLEOTIDE SEQUENCE [LARGE SCALE GENOMIC DNA]</scope>
</reference>
<dbReference type="EMBL" id="MGGW01000020">
    <property type="protein sequence ID" value="OGM53801.1"/>
    <property type="molecule type" value="Genomic_DNA"/>
</dbReference>
<organism evidence="3 4">
    <name type="scientific">Candidatus Woesebacteria bacterium RIFCSPHIGHO2_12_FULL_41_24</name>
    <dbReference type="NCBI Taxonomy" id="1802510"/>
    <lineage>
        <taxon>Bacteria</taxon>
        <taxon>Candidatus Woeseibacteriota</taxon>
    </lineage>
</organism>
<keyword evidence="1" id="KW-1133">Transmembrane helix</keyword>
<feature type="transmembrane region" description="Helical" evidence="1">
    <location>
        <begin position="83"/>
        <end position="105"/>
    </location>
</feature>
<comment type="caution">
    <text evidence="3">The sequence shown here is derived from an EMBL/GenBank/DDBJ whole genome shotgun (WGS) entry which is preliminary data.</text>
</comment>
<sequence>MSKRVLHLYFWVAVFLVFIWFKDGKMMATGEEGITLFEPKRTQYLYSSAWYQTGTGYLLPVNLPRLSFYSLAGVFVNLGITNWLTQAILLCFFLLLGLIGFYFLAKELLGQNYKSKVLYFVAAVFYVFNLYSLIQIWGRFLYTQIAGWAVLPVFTYFQIKFVRESRIRYALAASCVSLIVPIAYGAPSYIITIWFPSVVFFLHEVFRVKNVIKKILSFFLSGFIWAVFHFWWLIPYMILSSESFSKQATPNDSISVLAGLSKFFKFDSIIFLREGYFGDNLGSLWSFYGEAKYLILSLTVLSVVILGISVSRKAKIHKYLLFILVASLFFVKGLNPPFGKEFFSTLFNVFPFMGVFRNPFEKFGLIILIPYSIFFALGYFYLFKRDRLSKILAQIILIITLVLVWPFWTGKFISGSVKIQVPDYYKSANAYLNSFGSERLFHLPFLNGDGIRYSWGYRGLEPSEFIFDRESISKSLRTSRYFDDFYLALKHYLDQEKFSNILYATGVSNVIFHKDVDASWANEAGMDITEENIKKWHDLKFEKEIGLIKIYSLDKNKVVPRIYAVSEIKLARDSNETMEIMLDRNFEPLSFVATDSDKKLSNWTPGISFEKISPRNYKVRVIGSRGNFILVLTNTYSDLWKAKTDGKSVQNHFLVNGFANGWLVEREGDFYIDLILKVWPWE</sequence>
<keyword evidence="1" id="KW-0472">Membrane</keyword>
<feature type="transmembrane region" description="Helical" evidence="1">
    <location>
        <begin position="140"/>
        <end position="157"/>
    </location>
</feature>
<feature type="transmembrane region" description="Helical" evidence="1">
    <location>
        <begin position="169"/>
        <end position="195"/>
    </location>
</feature>
<name>A0A1F8AQ84_9BACT</name>